<proteinExistence type="inferred from homology"/>
<dbReference type="PANTHER" id="PTHR43682:SF1">
    <property type="entry name" value="LACTATE UTILIZATION PROTEIN C"/>
    <property type="match status" value="1"/>
</dbReference>
<dbReference type="OrthoDB" id="9794157at2"/>
<organism evidence="3 5">
    <name type="scientific">Bacillus glycinifermentans</name>
    <dbReference type="NCBI Taxonomy" id="1664069"/>
    <lineage>
        <taxon>Bacteria</taxon>
        <taxon>Bacillati</taxon>
        <taxon>Bacillota</taxon>
        <taxon>Bacilli</taxon>
        <taxon>Bacillales</taxon>
        <taxon>Bacillaceae</taxon>
        <taxon>Bacillus</taxon>
    </lineage>
</organism>
<dbReference type="InterPro" id="IPR037171">
    <property type="entry name" value="NagB/RpiA_transferase-like"/>
</dbReference>
<reference evidence="3" key="2">
    <citation type="submission" date="2015-10" db="EMBL/GenBank/DDBJ databases">
        <authorList>
            <person name="Gilbert D.G."/>
        </authorList>
    </citation>
    <scope>NUCLEOTIDE SEQUENCE</scope>
    <source>
        <strain evidence="3">GO-13</strain>
    </source>
</reference>
<dbReference type="InterPro" id="IPR024185">
    <property type="entry name" value="FTHF_cligase-like_sf"/>
</dbReference>
<protein>
    <recommendedName>
        <fullName evidence="1">Lactate utilization protein C</fullName>
    </recommendedName>
</protein>
<reference evidence="3 5" key="1">
    <citation type="journal article" date="2015" name="Int. J. Syst. Evol. Microbiol.">
        <title>Bacillus glycinifermentans sp. nov., isolated from fermented soybean paste.</title>
        <authorList>
            <person name="Kim S.J."/>
            <person name="Dunlap C.A."/>
            <person name="Kwon S.W."/>
            <person name="Rooney A.P."/>
        </authorList>
    </citation>
    <scope>NUCLEOTIDE SEQUENCE [LARGE SCALE GENOMIC DNA]</scope>
    <source>
        <strain evidence="3 5">GO-13</strain>
    </source>
</reference>
<evidence type="ECO:0000256" key="1">
    <source>
        <dbReference type="HAMAP-Rule" id="MF_02104"/>
    </source>
</evidence>
<keyword evidence="6" id="KW-1185">Reference proteome</keyword>
<dbReference type="Pfam" id="PF02589">
    <property type="entry name" value="LUD_dom"/>
    <property type="match status" value="1"/>
</dbReference>
<dbReference type="InterPro" id="IPR003741">
    <property type="entry name" value="LUD_dom"/>
</dbReference>
<dbReference type="SUPFAM" id="SSF100950">
    <property type="entry name" value="NagB/RpiA/CoA transferase-like"/>
    <property type="match status" value="1"/>
</dbReference>
<evidence type="ECO:0000313" key="6">
    <source>
        <dbReference type="Proteomes" id="UP001341297"/>
    </source>
</evidence>
<comment type="similarity">
    <text evidence="1">Belongs to the LutC/YkgG family.</text>
</comment>
<comment type="function">
    <text evidence="1">Is involved in L-lactate degradation and allows cells to grow with lactate as the sole carbon source.</text>
</comment>
<name>A0A0T6BIW6_9BACI</name>
<dbReference type="PANTHER" id="PTHR43682">
    <property type="entry name" value="LACTATE UTILIZATION PROTEIN C"/>
    <property type="match status" value="1"/>
</dbReference>
<dbReference type="Gene3D" id="3.40.50.10420">
    <property type="entry name" value="NagB/RpiA/CoA transferase-like"/>
    <property type="match status" value="1"/>
</dbReference>
<evidence type="ECO:0000259" key="2">
    <source>
        <dbReference type="Pfam" id="PF02589"/>
    </source>
</evidence>
<dbReference type="EMBL" id="JARRTL010000003">
    <property type="protein sequence ID" value="MEC0483316.1"/>
    <property type="molecule type" value="Genomic_DNA"/>
</dbReference>
<evidence type="ECO:0000313" key="5">
    <source>
        <dbReference type="Proteomes" id="UP000036168"/>
    </source>
</evidence>
<comment type="caution">
    <text evidence="3">The sequence shown here is derived from an EMBL/GenBank/DDBJ whole genome shotgun (WGS) entry which is preliminary data.</text>
</comment>
<sequence length="240" mass="26360">MTNGTIQNKESFLNRVAERLGRERRSSGVTTPDYTYQPQHKVYQGYTPDELLGVLKEHCLKIHTELIETDAVSLYDALHDQVSRFGGGPVIVPKDDRFQEFGLSGLLADTWPQEGTQVWEWDAAAGDENIKHAEQANVGITFSEITLAESGTVVLFSSKDKGRSVSLLPTTYIAIVPKSTIVPRMTQASRIIKQRIAEGSVIPSCINYVTGPSNSADIEMDLVVGVHGPVKAAYIVVTDR</sequence>
<evidence type="ECO:0000313" key="3">
    <source>
        <dbReference type="EMBL" id="KRT88371.1"/>
    </source>
</evidence>
<dbReference type="HAMAP" id="MF_02104">
    <property type="entry name" value="LutC"/>
    <property type="match status" value="1"/>
</dbReference>
<feature type="domain" description="LUD" evidence="2">
    <location>
        <begin position="64"/>
        <end position="237"/>
    </location>
</feature>
<reference evidence="4 6" key="3">
    <citation type="submission" date="2023-03" db="EMBL/GenBank/DDBJ databases">
        <title>Agriculturally important microbes genome sequencing.</title>
        <authorList>
            <person name="Dunlap C."/>
        </authorList>
    </citation>
    <scope>NUCLEOTIDE SEQUENCE [LARGE SCALE GENOMIC DNA]</scope>
    <source>
        <strain evidence="4 6">CBP-3203</strain>
    </source>
</reference>
<dbReference type="STRING" id="1664069.BGLY_4067"/>
<dbReference type="AlphaFoldDB" id="A0A0T6BIW6"/>
<accession>A0A0T6BIW6</accession>
<dbReference type="EMBL" id="LECW02000067">
    <property type="protein sequence ID" value="KRT88371.1"/>
    <property type="molecule type" value="Genomic_DNA"/>
</dbReference>
<dbReference type="RefSeq" id="WP_057957775.1">
    <property type="nucleotide sequence ID" value="NZ_CP095476.1"/>
</dbReference>
<evidence type="ECO:0000313" key="4">
    <source>
        <dbReference type="EMBL" id="MEC0483316.1"/>
    </source>
</evidence>
<gene>
    <name evidence="1" type="primary">lutC</name>
    <name evidence="3" type="ORF">AB447_208210</name>
    <name evidence="4" type="ORF">P8828_00375</name>
</gene>
<dbReference type="Proteomes" id="UP000036168">
    <property type="component" value="Unassembled WGS sequence"/>
</dbReference>
<dbReference type="GO" id="GO:0006089">
    <property type="term" value="P:lactate metabolic process"/>
    <property type="evidence" value="ECO:0007669"/>
    <property type="project" value="UniProtKB-UniRule"/>
</dbReference>
<dbReference type="InterPro" id="IPR022823">
    <property type="entry name" value="LutC"/>
</dbReference>
<dbReference type="Proteomes" id="UP001341297">
    <property type="component" value="Unassembled WGS sequence"/>
</dbReference>